<dbReference type="Proteomes" id="UP000780721">
    <property type="component" value="Unassembled WGS sequence"/>
</dbReference>
<proteinExistence type="predicted"/>
<evidence type="ECO:0000313" key="3">
    <source>
        <dbReference type="EMBL" id="MBF1305391.1"/>
    </source>
</evidence>
<feature type="transmembrane region" description="Helical" evidence="1">
    <location>
        <begin position="83"/>
        <end position="103"/>
    </location>
</feature>
<sequence length="111" mass="12516">IAIGGLFICALLLFVQGLRLPKKTIVLEKDMVSSPKFKKEFKSVIFALILLAYGLLFNVIGYIVDTALLVVAILLFYRSKKWWFYGIGIATVLLIYLVFSQVLNVNLPSLF</sequence>
<dbReference type="EMBL" id="JABZRB010000157">
    <property type="protein sequence ID" value="MBF1305391.1"/>
    <property type="molecule type" value="Genomic_DNA"/>
</dbReference>
<name>A0A930H245_9FIRM</name>
<dbReference type="AlphaFoldDB" id="A0A930H245"/>
<comment type="caution">
    <text evidence="3">The sequence shown here is derived from an EMBL/GenBank/DDBJ whole genome shotgun (WGS) entry which is preliminary data.</text>
</comment>
<gene>
    <name evidence="3" type="ORF">HXM91_06010</name>
</gene>
<keyword evidence="1" id="KW-0812">Transmembrane</keyword>
<evidence type="ECO:0000313" key="4">
    <source>
        <dbReference type="Proteomes" id="UP000780721"/>
    </source>
</evidence>
<reference evidence="3" key="1">
    <citation type="submission" date="2020-04" db="EMBL/GenBank/DDBJ databases">
        <title>Deep metagenomics examines the oral microbiome during advanced dental caries in children, revealing novel taxa and co-occurrences with host molecules.</title>
        <authorList>
            <person name="Baker J.L."/>
            <person name="Morton J.T."/>
            <person name="Dinis M."/>
            <person name="Alvarez R."/>
            <person name="Tran N.C."/>
            <person name="Knight R."/>
            <person name="Edlund A."/>
        </authorList>
    </citation>
    <scope>NUCLEOTIDE SEQUENCE</scope>
    <source>
        <strain evidence="3">JCVI_48_bin.5</strain>
    </source>
</reference>
<dbReference type="Pfam" id="PF07331">
    <property type="entry name" value="TctB"/>
    <property type="match status" value="1"/>
</dbReference>
<accession>A0A930H245</accession>
<protein>
    <submittedName>
        <fullName evidence="3">Tripartite tricarboxylate transporter TctB family protein</fullName>
    </submittedName>
</protein>
<dbReference type="InterPro" id="IPR009936">
    <property type="entry name" value="DUF1468"/>
</dbReference>
<keyword evidence="1" id="KW-1133">Transmembrane helix</keyword>
<feature type="transmembrane region" description="Helical" evidence="1">
    <location>
        <begin position="43"/>
        <end position="76"/>
    </location>
</feature>
<keyword evidence="1" id="KW-0472">Membrane</keyword>
<organism evidence="3 4">
    <name type="scientific">Oribacterium sinus</name>
    <dbReference type="NCBI Taxonomy" id="237576"/>
    <lineage>
        <taxon>Bacteria</taxon>
        <taxon>Bacillati</taxon>
        <taxon>Bacillota</taxon>
        <taxon>Clostridia</taxon>
        <taxon>Lachnospirales</taxon>
        <taxon>Lachnospiraceae</taxon>
        <taxon>Oribacterium</taxon>
    </lineage>
</organism>
<evidence type="ECO:0000259" key="2">
    <source>
        <dbReference type="Pfam" id="PF07331"/>
    </source>
</evidence>
<evidence type="ECO:0000256" key="1">
    <source>
        <dbReference type="SAM" id="Phobius"/>
    </source>
</evidence>
<feature type="non-terminal residue" evidence="3">
    <location>
        <position position="1"/>
    </location>
</feature>
<feature type="domain" description="DUF1468" evidence="2">
    <location>
        <begin position="3"/>
        <end position="108"/>
    </location>
</feature>